<feature type="compositionally biased region" description="Polar residues" evidence="1">
    <location>
        <begin position="161"/>
        <end position="171"/>
    </location>
</feature>
<dbReference type="Proteomes" id="UP000029981">
    <property type="component" value="Chromosome 4"/>
</dbReference>
<feature type="compositionally biased region" description="Polar residues" evidence="1">
    <location>
        <begin position="43"/>
        <end position="59"/>
    </location>
</feature>
<dbReference type="EMBL" id="CM002925">
    <property type="protein sequence ID" value="KGN52922.1"/>
    <property type="molecule type" value="Genomic_DNA"/>
</dbReference>
<name>A0A0A0KWX3_CUCSA</name>
<dbReference type="OrthoDB" id="1931102at2759"/>
<dbReference type="PANTHER" id="PTHR33132:SF135">
    <property type="entry name" value="OS02G0799700 PROTEIN"/>
    <property type="match status" value="1"/>
</dbReference>
<dbReference type="Gramene" id="KGN52922">
    <property type="protein sequence ID" value="KGN52922"/>
    <property type="gene ID" value="Csa_4G006290"/>
</dbReference>
<dbReference type="AlphaFoldDB" id="A0A0A0KWX3"/>
<dbReference type="KEGG" id="csv:101207294"/>
<proteinExistence type="predicted"/>
<dbReference type="STRING" id="3659.A0A0A0KWX3"/>
<evidence type="ECO:0008006" key="4">
    <source>
        <dbReference type="Google" id="ProtNLM"/>
    </source>
</evidence>
<gene>
    <name evidence="2" type="ORF">Csa_4G006290</name>
</gene>
<evidence type="ECO:0000313" key="2">
    <source>
        <dbReference type="EMBL" id="KGN52922.1"/>
    </source>
</evidence>
<reference evidence="2 3" key="3">
    <citation type="journal article" date="2010" name="BMC Genomics">
        <title>Transcriptome sequencing and comparative analysis of cucumber flowers with different sex types.</title>
        <authorList>
            <person name="Guo S."/>
            <person name="Zheng Y."/>
            <person name="Joung J.G."/>
            <person name="Liu S."/>
            <person name="Zhang Z."/>
            <person name="Crasta O.R."/>
            <person name="Sobral B.W."/>
            <person name="Xu Y."/>
            <person name="Huang S."/>
            <person name="Fei Z."/>
        </authorList>
    </citation>
    <scope>NUCLEOTIDE SEQUENCE [LARGE SCALE GENOMIC DNA]</scope>
    <source>
        <strain evidence="3">cv. 9930</strain>
    </source>
</reference>
<evidence type="ECO:0000313" key="3">
    <source>
        <dbReference type="Proteomes" id="UP000029981"/>
    </source>
</evidence>
<evidence type="ECO:0000256" key="1">
    <source>
        <dbReference type="SAM" id="MobiDB-lite"/>
    </source>
</evidence>
<feature type="compositionally biased region" description="Low complexity" evidence="1">
    <location>
        <begin position="60"/>
        <end position="71"/>
    </location>
</feature>
<reference evidence="2 3" key="2">
    <citation type="journal article" date="2009" name="PLoS ONE">
        <title>An integrated genetic and cytogenetic map of the cucumber genome.</title>
        <authorList>
            <person name="Ren Y."/>
            <person name="Zhang Z."/>
            <person name="Liu J."/>
            <person name="Staub J.E."/>
            <person name="Han Y."/>
            <person name="Cheng Z."/>
            <person name="Li X."/>
            <person name="Lu J."/>
            <person name="Miao H."/>
            <person name="Kang H."/>
            <person name="Xie B."/>
            <person name="Gu X."/>
            <person name="Wang X."/>
            <person name="Du Y."/>
            <person name="Jin W."/>
            <person name="Huang S."/>
        </authorList>
    </citation>
    <scope>NUCLEOTIDE SEQUENCE [LARGE SCALE GENOMIC DNA]</scope>
    <source>
        <strain evidence="3">cv. 9930</strain>
    </source>
</reference>
<dbReference type="OMA" id="DIMARPT"/>
<reference evidence="2 3" key="4">
    <citation type="journal article" date="2011" name="BMC Genomics">
        <title>RNA-Seq improves annotation of protein-coding genes in the cucumber genome.</title>
        <authorList>
            <person name="Li Z."/>
            <person name="Zhang Z."/>
            <person name="Yan P."/>
            <person name="Huang S."/>
            <person name="Fei Z."/>
            <person name="Lin K."/>
        </authorList>
    </citation>
    <scope>NUCLEOTIDE SEQUENCE [LARGE SCALE GENOMIC DNA]</scope>
    <source>
        <strain evidence="3">cv. 9930</strain>
    </source>
</reference>
<dbReference type="PANTHER" id="PTHR33132">
    <property type="entry name" value="OSJNBB0118P14.9 PROTEIN"/>
    <property type="match status" value="1"/>
</dbReference>
<reference evidence="2 3" key="1">
    <citation type="journal article" date="2009" name="Nat. Genet.">
        <title>The genome of the cucumber, Cucumis sativus L.</title>
        <authorList>
            <person name="Huang S."/>
            <person name="Li R."/>
            <person name="Zhang Z."/>
            <person name="Li L."/>
            <person name="Gu X."/>
            <person name="Fan W."/>
            <person name="Lucas W.J."/>
            <person name="Wang X."/>
            <person name="Xie B."/>
            <person name="Ni P."/>
            <person name="Ren Y."/>
            <person name="Zhu H."/>
            <person name="Li J."/>
            <person name="Lin K."/>
            <person name="Jin W."/>
            <person name="Fei Z."/>
            <person name="Li G."/>
            <person name="Staub J."/>
            <person name="Kilian A."/>
            <person name="van der Vossen E.A."/>
            <person name="Wu Y."/>
            <person name="Guo J."/>
            <person name="He J."/>
            <person name="Jia Z."/>
            <person name="Ren Y."/>
            <person name="Tian G."/>
            <person name="Lu Y."/>
            <person name="Ruan J."/>
            <person name="Qian W."/>
            <person name="Wang M."/>
            <person name="Huang Q."/>
            <person name="Li B."/>
            <person name="Xuan Z."/>
            <person name="Cao J."/>
            <person name="Asan"/>
            <person name="Wu Z."/>
            <person name="Zhang J."/>
            <person name="Cai Q."/>
            <person name="Bai Y."/>
            <person name="Zhao B."/>
            <person name="Han Y."/>
            <person name="Li Y."/>
            <person name="Li X."/>
            <person name="Wang S."/>
            <person name="Shi Q."/>
            <person name="Liu S."/>
            <person name="Cho W.K."/>
            <person name="Kim J.Y."/>
            <person name="Xu Y."/>
            <person name="Heller-Uszynska K."/>
            <person name="Miao H."/>
            <person name="Cheng Z."/>
            <person name="Zhang S."/>
            <person name="Wu J."/>
            <person name="Yang Y."/>
            <person name="Kang H."/>
            <person name="Li M."/>
            <person name="Liang H."/>
            <person name="Ren X."/>
            <person name="Shi Z."/>
            <person name="Wen M."/>
            <person name="Jian M."/>
            <person name="Yang H."/>
            <person name="Zhang G."/>
            <person name="Yang Z."/>
            <person name="Chen R."/>
            <person name="Liu S."/>
            <person name="Li J."/>
            <person name="Ma L."/>
            <person name="Liu H."/>
            <person name="Zhou Y."/>
            <person name="Zhao J."/>
            <person name="Fang X."/>
            <person name="Li G."/>
            <person name="Fang L."/>
            <person name="Li Y."/>
            <person name="Liu D."/>
            <person name="Zheng H."/>
            <person name="Zhang Y."/>
            <person name="Qin N."/>
            <person name="Li Z."/>
            <person name="Yang G."/>
            <person name="Yang S."/>
            <person name="Bolund L."/>
            <person name="Kristiansen K."/>
            <person name="Zheng H."/>
            <person name="Li S."/>
            <person name="Zhang X."/>
            <person name="Yang H."/>
            <person name="Wang J."/>
            <person name="Sun R."/>
            <person name="Zhang B."/>
            <person name="Jiang S."/>
            <person name="Wang J."/>
            <person name="Du Y."/>
            <person name="Li S."/>
        </authorList>
    </citation>
    <scope>NUCLEOTIDE SEQUENCE [LARGE SCALE GENOMIC DNA]</scope>
    <source>
        <strain evidence="3">cv. 9930</strain>
    </source>
</reference>
<feature type="compositionally biased region" description="Low complexity" evidence="1">
    <location>
        <begin position="29"/>
        <end position="42"/>
    </location>
</feature>
<sequence length="189" mass="20849">MASPSGAESRQSATSLRSRCYITSHSAFASSSTAFTSRPSSTKPVTMSRKSSLRFQTDQRSASPSRRSVSVQKNRDSNANAVPSNKKKVMCMCSPTKHPGSFRCSLHKNSTHSIDISNGSQFRNVSLNIRRSAMTNSLVRIECVEGADLVKRALSALIRPSSHQQRRQSAFQRRPSHLSVMSKAEEEED</sequence>
<keyword evidence="3" id="KW-1185">Reference proteome</keyword>
<feature type="region of interest" description="Disordered" evidence="1">
    <location>
        <begin position="29"/>
        <end position="83"/>
    </location>
</feature>
<protein>
    <recommendedName>
        <fullName evidence="4">Serine-rich protein-like protein</fullName>
    </recommendedName>
</protein>
<dbReference type="eggNOG" id="ENOG502RZUD">
    <property type="taxonomic scope" value="Eukaryota"/>
</dbReference>
<feature type="region of interest" description="Disordered" evidence="1">
    <location>
        <begin position="159"/>
        <end position="189"/>
    </location>
</feature>
<accession>A0A0A0KWX3</accession>
<organism evidence="2 3">
    <name type="scientific">Cucumis sativus</name>
    <name type="common">Cucumber</name>
    <dbReference type="NCBI Taxonomy" id="3659"/>
    <lineage>
        <taxon>Eukaryota</taxon>
        <taxon>Viridiplantae</taxon>
        <taxon>Streptophyta</taxon>
        <taxon>Embryophyta</taxon>
        <taxon>Tracheophyta</taxon>
        <taxon>Spermatophyta</taxon>
        <taxon>Magnoliopsida</taxon>
        <taxon>eudicotyledons</taxon>
        <taxon>Gunneridae</taxon>
        <taxon>Pentapetalae</taxon>
        <taxon>rosids</taxon>
        <taxon>fabids</taxon>
        <taxon>Cucurbitales</taxon>
        <taxon>Cucurbitaceae</taxon>
        <taxon>Benincaseae</taxon>
        <taxon>Cucumis</taxon>
    </lineage>
</organism>